<organism evidence="2 3">
    <name type="scientific">Candidatus Allocopromorpha excrementavium</name>
    <dbReference type="NCBI Taxonomy" id="2840741"/>
    <lineage>
        <taxon>Bacteria</taxon>
        <taxon>Bacillati</taxon>
        <taxon>Bacillota</taxon>
        <taxon>Clostridia</taxon>
        <taxon>Eubacteriales</taxon>
        <taxon>Eubacteriaceae</taxon>
        <taxon>Eubacteriaceae incertae sedis</taxon>
        <taxon>Candidatus Allocopromorpha</taxon>
    </lineage>
</organism>
<gene>
    <name evidence="2" type="ORF">IAD12_02720</name>
</gene>
<sequence length="175" mass="19320">MAMQESEANMINKTDMTQVLSGSDVMERESNAAEGDIPAEALGVDSQLLPGSVGATVNVGGASAGSYQMYPMVIPNSPKFKVPANPLLPEEYSEILDYNAIQYLNGIYRTQIGKFVRVEQLVGSNTLQEYDGYLIGVGINYIILQEYSNNDIRIFDIYGIKNMYVYYGNETRSAE</sequence>
<evidence type="ECO:0000313" key="3">
    <source>
        <dbReference type="Proteomes" id="UP000824159"/>
    </source>
</evidence>
<evidence type="ECO:0000256" key="1">
    <source>
        <dbReference type="SAM" id="MobiDB-lite"/>
    </source>
</evidence>
<proteinExistence type="predicted"/>
<comment type="caution">
    <text evidence="2">The sequence shown here is derived from an EMBL/GenBank/DDBJ whole genome shotgun (WGS) entry which is preliminary data.</text>
</comment>
<protein>
    <submittedName>
        <fullName evidence="2">Uncharacterized protein</fullName>
    </submittedName>
</protein>
<accession>A0A9D1HD22</accession>
<dbReference type="EMBL" id="DVLX01000028">
    <property type="protein sequence ID" value="HIT99150.1"/>
    <property type="molecule type" value="Genomic_DNA"/>
</dbReference>
<feature type="region of interest" description="Disordered" evidence="1">
    <location>
        <begin position="1"/>
        <end position="20"/>
    </location>
</feature>
<evidence type="ECO:0000313" key="2">
    <source>
        <dbReference type="EMBL" id="HIT99150.1"/>
    </source>
</evidence>
<dbReference type="AlphaFoldDB" id="A0A9D1HD22"/>
<dbReference type="Proteomes" id="UP000824159">
    <property type="component" value="Unassembled WGS sequence"/>
</dbReference>
<reference evidence="2" key="2">
    <citation type="journal article" date="2021" name="PeerJ">
        <title>Extensive microbial diversity within the chicken gut microbiome revealed by metagenomics and culture.</title>
        <authorList>
            <person name="Gilroy R."/>
            <person name="Ravi A."/>
            <person name="Getino M."/>
            <person name="Pursley I."/>
            <person name="Horton D.L."/>
            <person name="Alikhan N.F."/>
            <person name="Baker D."/>
            <person name="Gharbi K."/>
            <person name="Hall N."/>
            <person name="Watson M."/>
            <person name="Adriaenssens E.M."/>
            <person name="Foster-Nyarko E."/>
            <person name="Jarju S."/>
            <person name="Secka A."/>
            <person name="Antonio M."/>
            <person name="Oren A."/>
            <person name="Chaudhuri R.R."/>
            <person name="La Ragione R."/>
            <person name="Hildebrand F."/>
            <person name="Pallen M.J."/>
        </authorList>
    </citation>
    <scope>NUCLEOTIDE SEQUENCE</scope>
    <source>
        <strain evidence="2">CHK176-22527</strain>
    </source>
</reference>
<reference evidence="2" key="1">
    <citation type="submission" date="2020-10" db="EMBL/GenBank/DDBJ databases">
        <authorList>
            <person name="Gilroy R."/>
        </authorList>
    </citation>
    <scope>NUCLEOTIDE SEQUENCE</scope>
    <source>
        <strain evidence="2">CHK176-22527</strain>
    </source>
</reference>
<name>A0A9D1HD22_9FIRM</name>